<evidence type="ECO:0000256" key="1">
    <source>
        <dbReference type="ARBA" id="ARBA00001931"/>
    </source>
</evidence>
<accession>A0A1V9A691</accession>
<evidence type="ECO:0000259" key="5">
    <source>
        <dbReference type="Pfam" id="PF01011"/>
    </source>
</evidence>
<evidence type="ECO:0000256" key="4">
    <source>
        <dbReference type="SAM" id="SignalP"/>
    </source>
</evidence>
<keyword evidence="3" id="KW-0560">Oxidoreductase</keyword>
<feature type="domain" description="Pyrrolo-quinoline quinone repeat" evidence="5">
    <location>
        <begin position="190"/>
        <end position="345"/>
    </location>
</feature>
<reference evidence="6 7" key="1">
    <citation type="submission" date="2017-02" db="EMBL/GenBank/DDBJ databases">
        <title>Draft genome of Saccharomonospora sp. 154.</title>
        <authorList>
            <person name="Alonso-Carmona G.S."/>
            <person name="De La Haba R."/>
            <person name="Vera-Gargallo B."/>
            <person name="Sandoval-Trujillo A.H."/>
            <person name="Ramirez-Duran N."/>
            <person name="Ventosa A."/>
        </authorList>
    </citation>
    <scope>NUCLEOTIDE SEQUENCE [LARGE SCALE GENOMIC DNA]</scope>
    <source>
        <strain evidence="6 7">LRS4.154</strain>
    </source>
</reference>
<evidence type="ECO:0000256" key="3">
    <source>
        <dbReference type="ARBA" id="ARBA00023002"/>
    </source>
</evidence>
<dbReference type="PANTHER" id="PTHR32303:SF10">
    <property type="entry name" value="OUTER MEMBRANE PROTEIN ASSEMBLY FACTOR BAMB"/>
    <property type="match status" value="1"/>
</dbReference>
<organism evidence="6 7">
    <name type="scientific">Saccharomonospora piscinae</name>
    <dbReference type="NCBI Taxonomy" id="687388"/>
    <lineage>
        <taxon>Bacteria</taxon>
        <taxon>Bacillati</taxon>
        <taxon>Actinomycetota</taxon>
        <taxon>Actinomycetes</taxon>
        <taxon>Pseudonocardiales</taxon>
        <taxon>Pseudonocardiaceae</taxon>
        <taxon>Saccharomonospora</taxon>
    </lineage>
</organism>
<comment type="cofactor">
    <cofactor evidence="1">
        <name>pyrroloquinoline quinone</name>
        <dbReference type="ChEBI" id="CHEBI:58442"/>
    </cofactor>
</comment>
<protein>
    <recommendedName>
        <fullName evidence="5">Pyrrolo-quinoline quinone repeat domain-containing protein</fullName>
    </recommendedName>
</protein>
<keyword evidence="4" id="KW-0732">Signal</keyword>
<evidence type="ECO:0000313" key="7">
    <source>
        <dbReference type="Proteomes" id="UP000192591"/>
    </source>
</evidence>
<dbReference type="EMBL" id="MWIH01000005">
    <property type="protein sequence ID" value="OQO92558.1"/>
    <property type="molecule type" value="Genomic_DNA"/>
</dbReference>
<dbReference type="Pfam" id="PF01011">
    <property type="entry name" value="PQQ"/>
    <property type="match status" value="2"/>
</dbReference>
<dbReference type="PANTHER" id="PTHR32303">
    <property type="entry name" value="QUINOPROTEIN ALCOHOL DEHYDROGENASE (CYTOCHROME C)"/>
    <property type="match status" value="1"/>
</dbReference>
<dbReference type="SMART" id="SM00564">
    <property type="entry name" value="PQQ"/>
    <property type="match status" value="7"/>
</dbReference>
<dbReference type="Gene3D" id="2.140.10.10">
    <property type="entry name" value="Quinoprotein alcohol dehydrogenase-like superfamily"/>
    <property type="match status" value="1"/>
</dbReference>
<evidence type="ECO:0000256" key="2">
    <source>
        <dbReference type="ARBA" id="ARBA00008156"/>
    </source>
</evidence>
<dbReference type="STRING" id="1962155.B1813_10290"/>
<evidence type="ECO:0000313" key="6">
    <source>
        <dbReference type="EMBL" id="OQO92558.1"/>
    </source>
</evidence>
<dbReference type="Proteomes" id="UP000192591">
    <property type="component" value="Unassembled WGS sequence"/>
</dbReference>
<sequence>MIVNRWKRGVAAIAVTVLGATTLTAAHATEALPRPHHYCHGSTWTQPNADQSGTRAVDGPINSWTVRHLRPAWSVPIEAPTDQWPGGYAASPIVVDGVVYTQDLDSNVYAIDQRSGRVLWTKMYDSHTNGPNGVAVADGMVFGATLTEAFGLDAKTGKELWRHKLTRNHSEAIDMSPGVHDGTVYISTVPSFLDGGNAEGAVGMLWAMDARTGEPKWKFHTVPTHLWGRPDINSGGGLWYPPTFDEHGDLYVAVANPNPFVGTEEFPWGSSRPGANLYSNSVVKLDADTGEVVWHYQVTPHGIYDWDLQNSPILTEVRGRPVVVTSGKTGYVYTLDRETGRLLWKTAVGKHNGHDDDNLLAMEGRYDELPELPVTLYPGALGGVPAPGAVDRRTVYVAVNNLSVTWENQTTPSMPALTEGTGELVALDLATGRIKWSRPLDSSPYGGTSVTNDVVFTTTFDGVIHAHHARTGRPLWKDRLPGTSNSPVSISGNTVLAASGWPQSEDERAEIVAYRLGSGHFPWFGWWPPGRC</sequence>
<gene>
    <name evidence="6" type="ORF">B1813_10290</name>
</gene>
<proteinExistence type="inferred from homology"/>
<dbReference type="RefSeq" id="WP_081191605.1">
    <property type="nucleotide sequence ID" value="NZ_MWIH01000005.1"/>
</dbReference>
<dbReference type="InterPro" id="IPR018391">
    <property type="entry name" value="PQQ_b-propeller_rpt"/>
</dbReference>
<dbReference type="GO" id="GO:0016491">
    <property type="term" value="F:oxidoreductase activity"/>
    <property type="evidence" value="ECO:0007669"/>
    <property type="project" value="UniProtKB-KW"/>
</dbReference>
<dbReference type="AlphaFoldDB" id="A0A1V9A691"/>
<comment type="similarity">
    <text evidence="2">Belongs to the bacterial PQQ dehydrogenase family.</text>
</comment>
<dbReference type="InterPro" id="IPR002372">
    <property type="entry name" value="PQQ_rpt_dom"/>
</dbReference>
<feature type="signal peptide" evidence="4">
    <location>
        <begin position="1"/>
        <end position="28"/>
    </location>
</feature>
<feature type="domain" description="Pyrrolo-quinoline quinone repeat" evidence="5">
    <location>
        <begin position="44"/>
        <end position="128"/>
    </location>
</feature>
<dbReference type="SUPFAM" id="SSF50998">
    <property type="entry name" value="Quinoprotein alcohol dehydrogenase-like"/>
    <property type="match status" value="1"/>
</dbReference>
<keyword evidence="7" id="KW-1185">Reference proteome</keyword>
<comment type="caution">
    <text evidence="6">The sequence shown here is derived from an EMBL/GenBank/DDBJ whole genome shotgun (WGS) entry which is preliminary data.</text>
</comment>
<name>A0A1V9A691_SACPI</name>
<feature type="chain" id="PRO_5010712406" description="Pyrrolo-quinoline quinone repeat domain-containing protein" evidence="4">
    <location>
        <begin position="29"/>
        <end position="532"/>
    </location>
</feature>
<dbReference type="InterPro" id="IPR011047">
    <property type="entry name" value="Quinoprotein_ADH-like_sf"/>
</dbReference>